<dbReference type="GO" id="GO:0034069">
    <property type="term" value="F:aminoglycoside N-acetyltransferase activity"/>
    <property type="evidence" value="ECO:0007669"/>
    <property type="project" value="TreeGrafter"/>
</dbReference>
<reference evidence="2 3" key="1">
    <citation type="submission" date="2019-12" db="EMBL/GenBank/DDBJ databases">
        <title>Rhizobium genotypes associated with high levels of biological nitrogen fixation by grain legumes in a temperate-maritime cropping system.</title>
        <authorList>
            <person name="Maluk M."/>
            <person name="Francesc Ferrando Molina F."/>
            <person name="Lopez Del Egido L."/>
            <person name="Lafos M."/>
            <person name="Langarica-Fuentes A."/>
            <person name="Gebre Yohannes G."/>
            <person name="Young M.W."/>
            <person name="Martin P."/>
            <person name="Gantlett R."/>
            <person name="Kenicer G."/>
            <person name="Hawes C."/>
            <person name="Begg G.S."/>
            <person name="Quilliam R.S."/>
            <person name="Squire G.R."/>
            <person name="Poole P.S."/>
            <person name="Young P.W."/>
            <person name="Iannetta P.M."/>
            <person name="James E.K."/>
        </authorList>
    </citation>
    <scope>NUCLEOTIDE SEQUENCE [LARGE SCALE GENOMIC DNA]</scope>
    <source>
        <strain evidence="2 3">JHI1118</strain>
    </source>
</reference>
<dbReference type="Proteomes" id="UP000483035">
    <property type="component" value="Unassembled WGS sequence"/>
</dbReference>
<dbReference type="InterPro" id="IPR051554">
    <property type="entry name" value="Acetyltransferase_Eis"/>
</dbReference>
<protein>
    <submittedName>
        <fullName evidence="2">GNAT family N-acetyltransferase</fullName>
    </submittedName>
</protein>
<evidence type="ECO:0000259" key="1">
    <source>
        <dbReference type="PROSITE" id="PS51186"/>
    </source>
</evidence>
<feature type="domain" description="N-acetyltransferase" evidence="1">
    <location>
        <begin position="10"/>
        <end position="165"/>
    </location>
</feature>
<dbReference type="Pfam" id="PF13527">
    <property type="entry name" value="Acetyltransf_9"/>
    <property type="match status" value="1"/>
</dbReference>
<proteinExistence type="predicted"/>
<dbReference type="PANTHER" id="PTHR37817">
    <property type="entry name" value="N-ACETYLTRANSFERASE EIS"/>
    <property type="match status" value="1"/>
</dbReference>
<gene>
    <name evidence="2" type="ORF">GR212_02845</name>
</gene>
<accession>A0A6L9TY83</accession>
<sequence length="297" mass="32914">MPGLVQAHELTLRQDYFGDSAAWKGLVDLLQDTFSIDVAIQDRFGGPDPTSMPFGYFDGDGRCVANFSAFSMPLIVNGRVIKAAGYQSGAVRPEWRGRGLYRDLMQRAFARTATEGYELDILLTDKPALYERYGFRSLPQHVFVARMPTLQKSGSTARQLSLEAPDDLRLVRALLQNRQPVSAQFAVVRQMEMFLLNACFNSAIRLTALSDNAVIAWTFDGETLWLLDIAGTTIPPLATILSALDVEPDRIEICFSPDRLDCDVSLQPYEGYTVLMARGKAADEIAGPLMLSPMAEF</sequence>
<keyword evidence="2" id="KW-0808">Transferase</keyword>
<dbReference type="PROSITE" id="PS51186">
    <property type="entry name" value="GNAT"/>
    <property type="match status" value="1"/>
</dbReference>
<evidence type="ECO:0000313" key="2">
    <source>
        <dbReference type="EMBL" id="NEI68495.1"/>
    </source>
</evidence>
<name>A0A6L9TY83_9HYPH</name>
<comment type="caution">
    <text evidence="2">The sequence shown here is derived from an EMBL/GenBank/DDBJ whole genome shotgun (WGS) entry which is preliminary data.</text>
</comment>
<dbReference type="GO" id="GO:0030649">
    <property type="term" value="P:aminoglycoside antibiotic catabolic process"/>
    <property type="evidence" value="ECO:0007669"/>
    <property type="project" value="TreeGrafter"/>
</dbReference>
<dbReference type="InterPro" id="IPR000182">
    <property type="entry name" value="GNAT_dom"/>
</dbReference>
<dbReference type="Gene3D" id="3.40.630.30">
    <property type="match status" value="1"/>
</dbReference>
<dbReference type="RefSeq" id="WP_163984927.1">
    <property type="nucleotide sequence ID" value="NZ_WUEY01000001.1"/>
</dbReference>
<dbReference type="PANTHER" id="PTHR37817:SF1">
    <property type="entry name" value="N-ACETYLTRANSFERASE EIS"/>
    <property type="match status" value="1"/>
</dbReference>
<evidence type="ECO:0000313" key="3">
    <source>
        <dbReference type="Proteomes" id="UP000483035"/>
    </source>
</evidence>
<dbReference type="InterPro" id="IPR016181">
    <property type="entry name" value="Acyl_CoA_acyltransferase"/>
</dbReference>
<organism evidence="2 3">
    <name type="scientific">Rhizobium lusitanum</name>
    <dbReference type="NCBI Taxonomy" id="293958"/>
    <lineage>
        <taxon>Bacteria</taxon>
        <taxon>Pseudomonadati</taxon>
        <taxon>Pseudomonadota</taxon>
        <taxon>Alphaproteobacteria</taxon>
        <taxon>Hyphomicrobiales</taxon>
        <taxon>Rhizobiaceae</taxon>
        <taxon>Rhizobium/Agrobacterium group</taxon>
        <taxon>Rhizobium</taxon>
    </lineage>
</organism>
<dbReference type="EMBL" id="WUEY01000001">
    <property type="protein sequence ID" value="NEI68495.1"/>
    <property type="molecule type" value="Genomic_DNA"/>
</dbReference>
<dbReference type="AlphaFoldDB" id="A0A6L9TY83"/>
<dbReference type="SUPFAM" id="SSF55729">
    <property type="entry name" value="Acyl-CoA N-acyltransferases (Nat)"/>
    <property type="match status" value="1"/>
</dbReference>